<organism evidence="2 3">
    <name type="scientific">Heterobasidion irregulare (strain TC 32-1)</name>
    <dbReference type="NCBI Taxonomy" id="747525"/>
    <lineage>
        <taxon>Eukaryota</taxon>
        <taxon>Fungi</taxon>
        <taxon>Dikarya</taxon>
        <taxon>Basidiomycota</taxon>
        <taxon>Agaricomycotina</taxon>
        <taxon>Agaricomycetes</taxon>
        <taxon>Russulales</taxon>
        <taxon>Bondarzewiaceae</taxon>
        <taxon>Heterobasidion</taxon>
        <taxon>Heterobasidion annosum species complex</taxon>
    </lineage>
</organism>
<evidence type="ECO:0000256" key="1">
    <source>
        <dbReference type="SAM" id="MobiDB-lite"/>
    </source>
</evidence>
<dbReference type="Proteomes" id="UP000030671">
    <property type="component" value="Unassembled WGS sequence"/>
</dbReference>
<sequence length="339" mass="37315">MSVLSPSKRFRRGGENNIAWMALSHRPGPSQLPSQLQPCPPRDSPSSSPLANTSPLLVTHLSPRGQTPRAHAHPRPSVPLTPTRPSRSTRLQSLLLTHGCPHPSPERRPIPSQPDRPMHPRSSPRLHPVRPDRPQLMTDPLDARQSLASQSGNLRTETAGWSTRTLCRPPAHNLHWRLSEAIAHPDSHVFVLTVTQRYSSASHTNPRSFVLRKRDHRRRLPSSVPPLADARLHPTHPHFDDLISNRGCIWLASSSILLLALLTLDHARTQMNDHKPLNPDPIMSCLPLSQQQLSVLSAAQALALSTPSIVPLLARVVRLSSDAYLGLNCYAAPAVPSGV</sequence>
<protein>
    <submittedName>
        <fullName evidence="2">Uncharacterized protein</fullName>
    </submittedName>
</protein>
<dbReference type="EMBL" id="KI925455">
    <property type="protein sequence ID" value="ETW86055.1"/>
    <property type="molecule type" value="Genomic_DNA"/>
</dbReference>
<reference evidence="2 3" key="1">
    <citation type="journal article" date="2012" name="New Phytol.">
        <title>Insight into trade-off between wood decay and parasitism from the genome of a fungal forest pathogen.</title>
        <authorList>
            <person name="Olson A."/>
            <person name="Aerts A."/>
            <person name="Asiegbu F."/>
            <person name="Belbahri L."/>
            <person name="Bouzid O."/>
            <person name="Broberg A."/>
            <person name="Canback B."/>
            <person name="Coutinho P.M."/>
            <person name="Cullen D."/>
            <person name="Dalman K."/>
            <person name="Deflorio G."/>
            <person name="van Diepen L.T."/>
            <person name="Dunand C."/>
            <person name="Duplessis S."/>
            <person name="Durling M."/>
            <person name="Gonthier P."/>
            <person name="Grimwood J."/>
            <person name="Fossdal C.G."/>
            <person name="Hansson D."/>
            <person name="Henrissat B."/>
            <person name="Hietala A."/>
            <person name="Himmelstrand K."/>
            <person name="Hoffmeister D."/>
            <person name="Hogberg N."/>
            <person name="James T.Y."/>
            <person name="Karlsson M."/>
            <person name="Kohler A."/>
            <person name="Kues U."/>
            <person name="Lee Y.H."/>
            <person name="Lin Y.C."/>
            <person name="Lind M."/>
            <person name="Lindquist E."/>
            <person name="Lombard V."/>
            <person name="Lucas S."/>
            <person name="Lunden K."/>
            <person name="Morin E."/>
            <person name="Murat C."/>
            <person name="Park J."/>
            <person name="Raffaello T."/>
            <person name="Rouze P."/>
            <person name="Salamov A."/>
            <person name="Schmutz J."/>
            <person name="Solheim H."/>
            <person name="Stahlberg J."/>
            <person name="Velez H."/>
            <person name="de Vries R.P."/>
            <person name="Wiebenga A."/>
            <person name="Woodward S."/>
            <person name="Yakovlev I."/>
            <person name="Garbelotto M."/>
            <person name="Martin F."/>
            <person name="Grigoriev I.V."/>
            <person name="Stenlid J."/>
        </authorList>
    </citation>
    <scope>NUCLEOTIDE SEQUENCE [LARGE SCALE GENOMIC DNA]</scope>
    <source>
        <strain evidence="2 3">TC 32-1</strain>
    </source>
</reference>
<dbReference type="InParanoid" id="W4KL24"/>
<dbReference type="KEGG" id="hir:HETIRDRAFT_100401"/>
<dbReference type="AlphaFoldDB" id="W4KL24"/>
<keyword evidence="3" id="KW-1185">Reference proteome</keyword>
<dbReference type="RefSeq" id="XP_009542837.1">
    <property type="nucleotide sequence ID" value="XM_009544542.1"/>
</dbReference>
<dbReference type="HOGENOM" id="CLU_819050_0_0_1"/>
<evidence type="ECO:0000313" key="2">
    <source>
        <dbReference type="EMBL" id="ETW86055.1"/>
    </source>
</evidence>
<evidence type="ECO:0000313" key="3">
    <source>
        <dbReference type="Proteomes" id="UP000030671"/>
    </source>
</evidence>
<gene>
    <name evidence="2" type="ORF">HETIRDRAFT_100401</name>
</gene>
<dbReference type="GeneID" id="20665685"/>
<feature type="compositionally biased region" description="Low complexity" evidence="1">
    <location>
        <begin position="27"/>
        <end position="37"/>
    </location>
</feature>
<feature type="region of interest" description="Disordered" evidence="1">
    <location>
        <begin position="24"/>
        <end position="138"/>
    </location>
</feature>
<proteinExistence type="predicted"/>
<accession>W4KL24</accession>
<name>W4KL24_HETIT</name>
<feature type="compositionally biased region" description="Low complexity" evidence="1">
    <location>
        <begin position="78"/>
        <end position="97"/>
    </location>
</feature>